<evidence type="ECO:0000313" key="4">
    <source>
        <dbReference type="Proteomes" id="UP000323865"/>
    </source>
</evidence>
<accession>A0ABX6A3M1</accession>
<dbReference type="RefSeq" id="WP_150332352.1">
    <property type="nucleotide sequence ID" value="NZ_CP044108.1"/>
</dbReference>
<dbReference type="EMBL" id="CP044108">
    <property type="protein sequence ID" value="QEU10936.1"/>
    <property type="molecule type" value="Genomic_DNA"/>
</dbReference>
<proteinExistence type="predicted"/>
<feature type="coiled-coil region" evidence="1">
    <location>
        <begin position="71"/>
        <end position="119"/>
    </location>
</feature>
<reference evidence="3 4" key="1">
    <citation type="submission" date="2019-09" db="EMBL/GenBank/DDBJ databases">
        <title>FDA dAtabase for Regulatory Grade micrObial Sequences (FDA-ARGOS): Supporting development and validation of Infectious Disease Dx tests.</title>
        <authorList>
            <person name="Sciortino C."/>
            <person name="Tallon L."/>
            <person name="Sadzewicz L."/>
            <person name="Vavikolanu K."/>
            <person name="Mehta A."/>
            <person name="Aluvathingal J."/>
            <person name="Nadendla S."/>
            <person name="Nandy P."/>
            <person name="Geyer C."/>
            <person name="Yan Y."/>
            <person name="Sichtig H."/>
        </authorList>
    </citation>
    <scope>NUCLEOTIDE SEQUENCE [LARGE SCALE GENOMIC DNA]</scope>
    <source>
        <strain evidence="3 4">FDAARGOS_640</strain>
    </source>
</reference>
<evidence type="ECO:0008006" key="5">
    <source>
        <dbReference type="Google" id="ProtNLM"/>
    </source>
</evidence>
<name>A0ABX6A3M1_9MICO</name>
<dbReference type="Proteomes" id="UP000323865">
    <property type="component" value="Chromosome"/>
</dbReference>
<keyword evidence="4" id="KW-1185">Reference proteome</keyword>
<organism evidence="3 4">
    <name type="scientific">Dermabacter vaginalis</name>
    <dbReference type="NCBI Taxonomy" id="1630135"/>
    <lineage>
        <taxon>Bacteria</taxon>
        <taxon>Bacillati</taxon>
        <taxon>Actinomycetota</taxon>
        <taxon>Actinomycetes</taxon>
        <taxon>Micrococcales</taxon>
        <taxon>Dermabacteraceae</taxon>
        <taxon>Dermabacter</taxon>
    </lineage>
</organism>
<evidence type="ECO:0000256" key="2">
    <source>
        <dbReference type="SAM" id="MobiDB-lite"/>
    </source>
</evidence>
<feature type="region of interest" description="Disordered" evidence="2">
    <location>
        <begin position="446"/>
        <end position="540"/>
    </location>
</feature>
<sequence>METNVLDKSSLPDLDNPAAVEAVAEQFGSIGQKTESIISSVSSGWANVTEAYRAPEEISVSIAFRTPTEIAENLQSETNDLKGHIEDYAAKLTSFEGTKAGLETEIDAVNAELQAAYDLDDTKTVPDPANEGETIEVPNEEKQRLVAAAEAHEAAVQAAMTAFEREVDTADSTLAGQLFRATFGMNTIEQIVDGLANLSFVKGAFNGLIDLPKLAFNDASIKIKDIWNHRHQIVDILKHPDKMKDPETWNFATKYLNLEFVNDTLGFLEDNVDDTFRGLDPSMARHGKAFLITESAKIAHDPAYTLGELAPTVVTGGASVEIKTALGASRMLKKANRAELATLKVKKLKRFGEKGTKDGLKDAGKKFGKDLYKDTKEAAQVDAFNAYVEEREAEDHREYVVRSSPAFGPMGVFVNHPTPKPDYGTACELEPGRIWAGDPLGTGEYHFDRSPVAPQHSLPIPGETPANATPSGPYVFDPTPVRQEDSPSPYYGRPTVSLSGTDETVHNDASCKGEPLPLHSTAPDEGTTPAPTSTPLRPYHDTATEAHPVVAQATPTHSPISVAETQSVIPAPAAAHVPETVASDSAEAIAPDIVAPGTAKAEAPTSMPTIDEALKRNFDGFTDQVFDNLSSASGMDVDSVRDMLTHGSRNLTPEADQLLNRALETNPELSKLLREHGFTGDFDLRNLEETLRSLTK</sequence>
<gene>
    <name evidence="3" type="ORF">FOB48_00495</name>
</gene>
<evidence type="ECO:0000256" key="1">
    <source>
        <dbReference type="SAM" id="Coils"/>
    </source>
</evidence>
<evidence type="ECO:0000313" key="3">
    <source>
        <dbReference type="EMBL" id="QEU10936.1"/>
    </source>
</evidence>
<keyword evidence="1" id="KW-0175">Coiled coil</keyword>
<protein>
    <recommendedName>
        <fullName evidence="5">WXG100 family type VII secretion target</fullName>
    </recommendedName>
</protein>